<name>A0ABU5NE90_9RICK</name>
<feature type="repeat" description="ANK" evidence="3">
    <location>
        <begin position="225"/>
        <end position="257"/>
    </location>
</feature>
<protein>
    <submittedName>
        <fullName evidence="4">Ankyrin repeat-containing protein</fullName>
    </submittedName>
</protein>
<evidence type="ECO:0000256" key="3">
    <source>
        <dbReference type="PROSITE-ProRule" id="PRU00023"/>
    </source>
</evidence>
<comment type="caution">
    <text evidence="4">The sequence shown here is derived from an EMBL/GenBank/DDBJ whole genome shotgun (WGS) entry which is preliminary data.</text>
</comment>
<dbReference type="Proteomes" id="UP001291687">
    <property type="component" value="Unassembled WGS sequence"/>
</dbReference>
<dbReference type="InterPro" id="IPR050745">
    <property type="entry name" value="Multifunctional_regulatory"/>
</dbReference>
<sequence length="574" mass="63931">MKRQEVNINDFVSAIQRFDLDKIKDFVLKERADVNAFDNLRVPLFVHAIYSQNAQIIDFFLEQGAKVNPEYQGRLDITPLGAACAIAAKADSTQNINYTFGKLIDLGADLNPTNCFSSPLTEVIKVNGACSRVMVQYLIQLGANINPVADYTLPPLSAATQLAVSTGELDMFSLCLSLGAKVNPDNVTQKSPLTAAIEKGGPNTKIIVNFLLDKGATIYSETMKSYESPIHQAALNNQKEIIEILVSRNAETNNKIDMSSVLKYAVDTHCFDMGEFILSRYAKDIIVSKDLFKQCMNNKQSKLLELSIANGFDYSEECALTIKKSDSKIIQAVINKYGVYPPAEHPQFKYGEFVIRTLDPHYSNESDRPDNTLNKKVTCRLSIKDGLIYDKDNELFVTTKLNPTTQLEYIYLWVLDRHGELFSATMRGEVSGDEIGNQHSFFSKKDGFGKPVACGGHFKVEAGKIVEIDASSGHYKPSKDQLILAIKFLHKQGVLADKIDIKYFDIGSERLVSLQLEEVLNISPEIILSKYQALEGYSLSTIKAIENNSSIDVHINHTDDVQLFGQEGHSDNDF</sequence>
<dbReference type="EMBL" id="JARJFB010000148">
    <property type="protein sequence ID" value="MEA0971482.1"/>
    <property type="molecule type" value="Genomic_DNA"/>
</dbReference>
<dbReference type="SUPFAM" id="SSF48403">
    <property type="entry name" value="Ankyrin repeat"/>
    <property type="match status" value="1"/>
</dbReference>
<dbReference type="InterPro" id="IPR002110">
    <property type="entry name" value="Ankyrin_rpt"/>
</dbReference>
<evidence type="ECO:0000313" key="4">
    <source>
        <dbReference type="EMBL" id="MEA0971482.1"/>
    </source>
</evidence>
<keyword evidence="1" id="KW-0677">Repeat</keyword>
<proteinExistence type="predicted"/>
<gene>
    <name evidence="4" type="ORF">Megvenef_01461</name>
</gene>
<dbReference type="PANTHER" id="PTHR24189:SF50">
    <property type="entry name" value="ANKYRIN REPEAT AND SOCS BOX PROTEIN 2"/>
    <property type="match status" value="1"/>
</dbReference>
<evidence type="ECO:0000313" key="5">
    <source>
        <dbReference type="Proteomes" id="UP001291687"/>
    </source>
</evidence>
<dbReference type="PROSITE" id="PS50088">
    <property type="entry name" value="ANK_REPEAT"/>
    <property type="match status" value="1"/>
</dbReference>
<keyword evidence="5" id="KW-1185">Reference proteome</keyword>
<evidence type="ECO:0000256" key="2">
    <source>
        <dbReference type="ARBA" id="ARBA00023043"/>
    </source>
</evidence>
<dbReference type="InterPro" id="IPR036770">
    <property type="entry name" value="Ankyrin_rpt-contain_sf"/>
</dbReference>
<keyword evidence="2 3" id="KW-0040">ANK repeat</keyword>
<reference evidence="4 5" key="1">
    <citation type="submission" date="2023-03" db="EMBL/GenBank/DDBJ databases">
        <title>Host association and intracellularity evolved multiple times independently in the Rickettsiales.</title>
        <authorList>
            <person name="Castelli M."/>
            <person name="Nardi T."/>
            <person name="Gammuto L."/>
            <person name="Bellinzona G."/>
            <person name="Sabaneyeva E."/>
            <person name="Potekhin A."/>
            <person name="Serra V."/>
            <person name="Petroni G."/>
            <person name="Sassera D."/>
        </authorList>
    </citation>
    <scope>NUCLEOTIDE SEQUENCE [LARGE SCALE GENOMIC DNA]</scope>
    <source>
        <strain evidence="4 5">Sr 2-6</strain>
    </source>
</reference>
<dbReference type="Gene3D" id="1.25.40.20">
    <property type="entry name" value="Ankyrin repeat-containing domain"/>
    <property type="match status" value="2"/>
</dbReference>
<dbReference type="SMART" id="SM00248">
    <property type="entry name" value="ANK"/>
    <property type="match status" value="4"/>
</dbReference>
<dbReference type="PANTHER" id="PTHR24189">
    <property type="entry name" value="MYOTROPHIN"/>
    <property type="match status" value="1"/>
</dbReference>
<evidence type="ECO:0000256" key="1">
    <source>
        <dbReference type="ARBA" id="ARBA00022737"/>
    </source>
</evidence>
<accession>A0ABU5NE90</accession>
<dbReference type="PROSITE" id="PS50297">
    <property type="entry name" value="ANK_REP_REGION"/>
    <property type="match status" value="1"/>
</dbReference>
<organism evidence="4 5">
    <name type="scientific">Candidatus Megaera venefica</name>
    <dbReference type="NCBI Taxonomy" id="2055910"/>
    <lineage>
        <taxon>Bacteria</taxon>
        <taxon>Pseudomonadati</taxon>
        <taxon>Pseudomonadota</taxon>
        <taxon>Alphaproteobacteria</taxon>
        <taxon>Rickettsiales</taxon>
        <taxon>Rickettsiaceae</taxon>
        <taxon>Candidatus Megaera</taxon>
    </lineage>
</organism>
<dbReference type="RefSeq" id="WP_322777388.1">
    <property type="nucleotide sequence ID" value="NZ_JARJFB010000148.1"/>
</dbReference>